<keyword evidence="3" id="KW-1185">Reference proteome</keyword>
<evidence type="ECO:0000313" key="3">
    <source>
        <dbReference type="Proteomes" id="UP000735302"/>
    </source>
</evidence>
<reference evidence="2 3" key="1">
    <citation type="journal article" date="2021" name="Elife">
        <title>Chloroplast acquisition without the gene transfer in kleptoplastic sea slugs, Plakobranchus ocellatus.</title>
        <authorList>
            <person name="Maeda T."/>
            <person name="Takahashi S."/>
            <person name="Yoshida T."/>
            <person name="Shimamura S."/>
            <person name="Takaki Y."/>
            <person name="Nagai Y."/>
            <person name="Toyoda A."/>
            <person name="Suzuki Y."/>
            <person name="Arimoto A."/>
            <person name="Ishii H."/>
            <person name="Satoh N."/>
            <person name="Nishiyama T."/>
            <person name="Hasebe M."/>
            <person name="Maruyama T."/>
            <person name="Minagawa J."/>
            <person name="Obokata J."/>
            <person name="Shigenobu S."/>
        </authorList>
    </citation>
    <scope>NUCLEOTIDE SEQUENCE [LARGE SCALE GENOMIC DNA]</scope>
</reference>
<accession>A0AAV4DA61</accession>
<evidence type="ECO:0000313" key="2">
    <source>
        <dbReference type="EMBL" id="GFO41059.1"/>
    </source>
</evidence>
<dbReference type="PANTHER" id="PTHR47577">
    <property type="entry name" value="THAP DOMAIN-CONTAINING PROTEIN 6"/>
    <property type="match status" value="1"/>
</dbReference>
<dbReference type="Pfam" id="PF21789">
    <property type="entry name" value="TNP-like_RNaseH_C"/>
    <property type="match status" value="1"/>
</dbReference>
<dbReference type="InterPro" id="IPR048367">
    <property type="entry name" value="TNP-like_RNaseH_C"/>
</dbReference>
<name>A0AAV4DA61_9GAST</name>
<gene>
    <name evidence="2" type="ORF">PoB_006756400</name>
</gene>
<comment type="caution">
    <text evidence="2">The sequence shown here is derived from an EMBL/GenBank/DDBJ whole genome shotgun (WGS) entry which is preliminary data.</text>
</comment>
<proteinExistence type="predicted"/>
<protein>
    <submittedName>
        <fullName evidence="2">THAP domain containing 9</fullName>
    </submittedName>
</protein>
<feature type="domain" description="Transposable element P transposase-like RNase H C-terminal" evidence="1">
    <location>
        <begin position="77"/>
        <end position="111"/>
    </location>
</feature>
<organism evidence="2 3">
    <name type="scientific">Plakobranchus ocellatus</name>
    <dbReference type="NCBI Taxonomy" id="259542"/>
    <lineage>
        <taxon>Eukaryota</taxon>
        <taxon>Metazoa</taxon>
        <taxon>Spiralia</taxon>
        <taxon>Lophotrochozoa</taxon>
        <taxon>Mollusca</taxon>
        <taxon>Gastropoda</taxon>
        <taxon>Heterobranchia</taxon>
        <taxon>Euthyneura</taxon>
        <taxon>Panpulmonata</taxon>
        <taxon>Sacoglossa</taxon>
        <taxon>Placobranchoidea</taxon>
        <taxon>Plakobranchidae</taxon>
        <taxon>Plakobranchus</taxon>
    </lineage>
</organism>
<dbReference type="EMBL" id="BLXT01007656">
    <property type="protein sequence ID" value="GFO41059.1"/>
    <property type="molecule type" value="Genomic_DNA"/>
</dbReference>
<dbReference type="PANTHER" id="PTHR47577:SF2">
    <property type="entry name" value="THAP DOMAIN CONTAINING 9"/>
    <property type="match status" value="1"/>
</dbReference>
<sequence length="265" mass="29669">MKGPLKPDMPDGGCTKMLFLEEAFQYVKSLTDVHRTKMYTTKTKTAFVGLLTAIRAVQGIYNGYVGEGKPLKYLLTYKLSQDHLELFFGAVRAHGGSNNNPTVRQFVACFKRMVLRHAIKTTTGNVTPQVKAVDGSQPSHGLILQKDRGGLIKPSQSVIDICVHSERIFQKLLYVNKQRIPQGEGLPGAIAHVVLQDIGTKVFDSLGDHMLDTQPENNHVFALIKAVTRAYIKICMHHLVKEYNAEITGKRIRKSMHKLVLFKNQ</sequence>
<dbReference type="Proteomes" id="UP000735302">
    <property type="component" value="Unassembled WGS sequence"/>
</dbReference>
<dbReference type="AlphaFoldDB" id="A0AAV4DA61"/>
<evidence type="ECO:0000259" key="1">
    <source>
        <dbReference type="Pfam" id="PF21789"/>
    </source>
</evidence>